<protein>
    <submittedName>
        <fullName evidence="1">Uncharacterized protein</fullName>
    </submittedName>
</protein>
<dbReference type="Proteomes" id="UP001371456">
    <property type="component" value="Unassembled WGS sequence"/>
</dbReference>
<evidence type="ECO:0000313" key="1">
    <source>
        <dbReference type="EMBL" id="KAK6789460.1"/>
    </source>
</evidence>
<keyword evidence="2" id="KW-1185">Reference proteome</keyword>
<dbReference type="EMBL" id="JBANQN010000005">
    <property type="protein sequence ID" value="KAK6789460.1"/>
    <property type="molecule type" value="Genomic_DNA"/>
</dbReference>
<reference evidence="1 2" key="1">
    <citation type="submission" date="2024-02" db="EMBL/GenBank/DDBJ databases">
        <title>de novo genome assembly of Solanum bulbocastanum strain 11H21.</title>
        <authorList>
            <person name="Hosaka A.J."/>
        </authorList>
    </citation>
    <scope>NUCLEOTIDE SEQUENCE [LARGE SCALE GENOMIC DNA]</scope>
    <source>
        <tissue evidence="1">Young leaves</tissue>
    </source>
</reference>
<comment type="caution">
    <text evidence="1">The sequence shown here is derived from an EMBL/GenBank/DDBJ whole genome shotgun (WGS) entry which is preliminary data.</text>
</comment>
<proteinExistence type="predicted"/>
<evidence type="ECO:0000313" key="2">
    <source>
        <dbReference type="Proteomes" id="UP001371456"/>
    </source>
</evidence>
<name>A0AAN8YDX7_SOLBU</name>
<dbReference type="AlphaFoldDB" id="A0AAN8YDX7"/>
<accession>A0AAN8YDX7</accession>
<organism evidence="1 2">
    <name type="scientific">Solanum bulbocastanum</name>
    <name type="common">Wild potato</name>
    <dbReference type="NCBI Taxonomy" id="147425"/>
    <lineage>
        <taxon>Eukaryota</taxon>
        <taxon>Viridiplantae</taxon>
        <taxon>Streptophyta</taxon>
        <taxon>Embryophyta</taxon>
        <taxon>Tracheophyta</taxon>
        <taxon>Spermatophyta</taxon>
        <taxon>Magnoliopsida</taxon>
        <taxon>eudicotyledons</taxon>
        <taxon>Gunneridae</taxon>
        <taxon>Pentapetalae</taxon>
        <taxon>asterids</taxon>
        <taxon>lamiids</taxon>
        <taxon>Solanales</taxon>
        <taxon>Solanaceae</taxon>
        <taxon>Solanoideae</taxon>
        <taxon>Solaneae</taxon>
        <taxon>Solanum</taxon>
    </lineage>
</organism>
<gene>
    <name evidence="1" type="ORF">RDI58_013260</name>
</gene>
<sequence>MVDAVTNSEYSHITQNPDDRICMQFNDIPFSRHSSSSARRLPTMHPISLIDSVYGLARNRAASLHTLALIISVDQNDRFVNKIKINPRLNIVHANDIASDISNKDILSQSEMDFDLNNI</sequence>